<feature type="active site" description="Proton donor" evidence="2">
    <location>
        <position position="61"/>
    </location>
</feature>
<sequence length="201" mass="22404">MKTANQPKLTTDALGTQPLRAFIGIPIERSLAEAIYHYYQAALPSTICPNNFRWTKLDHFHITLKFIAALDSALVETLVDQLGELVAEQACFSCQVKEPHWFPNKHKIRLLALSVSSGGVLPALALRINQLCLQWQIPKEAKLFRPHLTLARLKQPIHGDKSLPAACIQSFDVNAIKLYQSTLDKTGSHYKVLATIPLSQA</sequence>
<dbReference type="Gene3D" id="3.90.1140.10">
    <property type="entry name" value="Cyclic phosphodiesterase"/>
    <property type="match status" value="1"/>
</dbReference>
<feature type="active site" description="Proton acceptor" evidence="2">
    <location>
        <position position="147"/>
    </location>
</feature>
<keyword evidence="1 2" id="KW-0378">Hydrolase</keyword>
<dbReference type="NCBIfam" id="TIGR02258">
    <property type="entry name" value="2_5_ligase"/>
    <property type="match status" value="1"/>
</dbReference>
<protein>
    <recommendedName>
        <fullName evidence="2">RNA 2',3'-cyclic phosphodiesterase</fullName>
        <shortName evidence="2">RNA 2',3'-CPDase</shortName>
        <ecNumber evidence="2">3.1.4.58</ecNumber>
    </recommendedName>
</protein>
<accession>A0ABT5U9G6</accession>
<feature type="domain" description="Phosphoesterase HXTX" evidence="3">
    <location>
        <begin position="48"/>
        <end position="109"/>
    </location>
</feature>
<dbReference type="Pfam" id="PF02834">
    <property type="entry name" value="LigT_PEase"/>
    <property type="match status" value="1"/>
</dbReference>
<evidence type="ECO:0000256" key="2">
    <source>
        <dbReference type="HAMAP-Rule" id="MF_01940"/>
    </source>
</evidence>
<dbReference type="Proteomes" id="UP001528823">
    <property type="component" value="Unassembled WGS sequence"/>
</dbReference>
<organism evidence="4 5">
    <name type="scientific">Spartinivicinus poritis</name>
    <dbReference type="NCBI Taxonomy" id="2994640"/>
    <lineage>
        <taxon>Bacteria</taxon>
        <taxon>Pseudomonadati</taxon>
        <taxon>Pseudomonadota</taxon>
        <taxon>Gammaproteobacteria</taxon>
        <taxon>Oceanospirillales</taxon>
        <taxon>Zooshikellaceae</taxon>
        <taxon>Spartinivicinus</taxon>
    </lineage>
</organism>
<evidence type="ECO:0000313" key="4">
    <source>
        <dbReference type="EMBL" id="MDE1462932.1"/>
    </source>
</evidence>
<comment type="caution">
    <text evidence="4">The sequence shown here is derived from an EMBL/GenBank/DDBJ whole genome shotgun (WGS) entry which is preliminary data.</text>
</comment>
<comment type="catalytic activity">
    <reaction evidence="2">
        <text>a 3'-end 2',3'-cyclophospho-ribonucleotide-RNA + H2O = a 3'-end 2'-phospho-ribonucleotide-RNA + H(+)</text>
        <dbReference type="Rhea" id="RHEA:11828"/>
        <dbReference type="Rhea" id="RHEA-COMP:10464"/>
        <dbReference type="Rhea" id="RHEA-COMP:17353"/>
        <dbReference type="ChEBI" id="CHEBI:15377"/>
        <dbReference type="ChEBI" id="CHEBI:15378"/>
        <dbReference type="ChEBI" id="CHEBI:83064"/>
        <dbReference type="ChEBI" id="CHEBI:173113"/>
        <dbReference type="EC" id="3.1.4.58"/>
    </reaction>
</comment>
<proteinExistence type="inferred from homology"/>
<feature type="short sequence motif" description="HXTX 2" evidence="2">
    <location>
        <begin position="147"/>
        <end position="150"/>
    </location>
</feature>
<evidence type="ECO:0000259" key="3">
    <source>
        <dbReference type="Pfam" id="PF02834"/>
    </source>
</evidence>
<evidence type="ECO:0000313" key="5">
    <source>
        <dbReference type="Proteomes" id="UP001528823"/>
    </source>
</evidence>
<dbReference type="InterPro" id="IPR014051">
    <property type="entry name" value="Phosphoesterase_HXTX"/>
</dbReference>
<dbReference type="InterPro" id="IPR004175">
    <property type="entry name" value="RNA_CPDase"/>
</dbReference>
<name>A0ABT5U9G6_9GAMM</name>
<feature type="short sequence motif" description="HXTX 1" evidence="2">
    <location>
        <begin position="61"/>
        <end position="64"/>
    </location>
</feature>
<dbReference type="PANTHER" id="PTHR35561">
    <property type="entry name" value="RNA 2',3'-CYCLIC PHOSPHODIESTERASE"/>
    <property type="match status" value="1"/>
</dbReference>
<dbReference type="SUPFAM" id="SSF55144">
    <property type="entry name" value="LigT-like"/>
    <property type="match status" value="1"/>
</dbReference>
<dbReference type="EC" id="3.1.4.58" evidence="2"/>
<evidence type="ECO:0000256" key="1">
    <source>
        <dbReference type="ARBA" id="ARBA00022801"/>
    </source>
</evidence>
<dbReference type="EMBL" id="JAPMOU010000015">
    <property type="protein sequence ID" value="MDE1462932.1"/>
    <property type="molecule type" value="Genomic_DNA"/>
</dbReference>
<reference evidence="4 5" key="1">
    <citation type="submission" date="2022-11" db="EMBL/GenBank/DDBJ databases">
        <title>Spartinivicinus poritis sp. nov., isolated from scleractinian coral Porites lutea.</title>
        <authorList>
            <person name="Zhang G."/>
            <person name="Cai L."/>
            <person name="Wei Q."/>
        </authorList>
    </citation>
    <scope>NUCLEOTIDE SEQUENCE [LARGE SCALE GENOMIC DNA]</scope>
    <source>
        <strain evidence="4 5">A2-2</strain>
    </source>
</reference>
<gene>
    <name evidence="4" type="primary">thpR</name>
    <name evidence="4" type="ORF">ORQ98_13230</name>
</gene>
<comment type="similarity">
    <text evidence="2">Belongs to the 2H phosphoesterase superfamily. ThpR family.</text>
</comment>
<dbReference type="InterPro" id="IPR009097">
    <property type="entry name" value="Cyclic_Pdiesterase"/>
</dbReference>
<dbReference type="PANTHER" id="PTHR35561:SF1">
    <property type="entry name" value="RNA 2',3'-CYCLIC PHOSPHODIESTERASE"/>
    <property type="match status" value="1"/>
</dbReference>
<dbReference type="RefSeq" id="WP_274689282.1">
    <property type="nucleotide sequence ID" value="NZ_JAPMOU010000015.1"/>
</dbReference>
<dbReference type="HAMAP" id="MF_01940">
    <property type="entry name" value="RNA_CPDase"/>
    <property type="match status" value="1"/>
</dbReference>
<comment type="function">
    <text evidence="2">Hydrolyzes RNA 2',3'-cyclic phosphodiester to an RNA 2'-phosphomonoester.</text>
</comment>
<keyword evidence="5" id="KW-1185">Reference proteome</keyword>